<evidence type="ECO:0000313" key="4">
    <source>
        <dbReference type="Proteomes" id="UP000193689"/>
    </source>
</evidence>
<dbReference type="OrthoDB" id="4743560at2759"/>
<evidence type="ECO:0000256" key="2">
    <source>
        <dbReference type="SAM" id="Phobius"/>
    </source>
</evidence>
<proteinExistence type="predicted"/>
<evidence type="ECO:0000256" key="1">
    <source>
        <dbReference type="SAM" id="MobiDB-lite"/>
    </source>
</evidence>
<dbReference type="RefSeq" id="XP_040718077.1">
    <property type="nucleotide sequence ID" value="XM_040853762.1"/>
</dbReference>
<dbReference type="AlphaFoldDB" id="A0A1Y2E799"/>
<name>A0A1Y2E799_9PEZI</name>
<dbReference type="GeneID" id="63769974"/>
<dbReference type="InParanoid" id="A0A1Y2E799"/>
<organism evidence="3 4">
    <name type="scientific">Pseudomassariella vexata</name>
    <dbReference type="NCBI Taxonomy" id="1141098"/>
    <lineage>
        <taxon>Eukaryota</taxon>
        <taxon>Fungi</taxon>
        <taxon>Dikarya</taxon>
        <taxon>Ascomycota</taxon>
        <taxon>Pezizomycotina</taxon>
        <taxon>Sordariomycetes</taxon>
        <taxon>Xylariomycetidae</taxon>
        <taxon>Amphisphaeriales</taxon>
        <taxon>Pseudomassariaceae</taxon>
        <taxon>Pseudomassariella</taxon>
    </lineage>
</organism>
<feature type="transmembrane region" description="Helical" evidence="2">
    <location>
        <begin position="459"/>
        <end position="479"/>
    </location>
</feature>
<evidence type="ECO:0000313" key="3">
    <source>
        <dbReference type="EMBL" id="ORY67453.1"/>
    </source>
</evidence>
<keyword evidence="2" id="KW-0812">Transmembrane</keyword>
<feature type="compositionally biased region" description="Basic residues" evidence="1">
    <location>
        <begin position="79"/>
        <end position="88"/>
    </location>
</feature>
<gene>
    <name evidence="3" type="ORF">BCR38DRAFT_158580</name>
</gene>
<feature type="region of interest" description="Disordered" evidence="1">
    <location>
        <begin position="1"/>
        <end position="93"/>
    </location>
</feature>
<keyword evidence="2" id="KW-1133">Transmembrane helix</keyword>
<feature type="compositionally biased region" description="Basic and acidic residues" evidence="1">
    <location>
        <begin position="28"/>
        <end position="37"/>
    </location>
</feature>
<dbReference type="Proteomes" id="UP000193689">
    <property type="component" value="Unassembled WGS sequence"/>
</dbReference>
<protein>
    <submittedName>
        <fullName evidence="3">Uncharacterized protein</fullName>
    </submittedName>
</protein>
<accession>A0A1Y2E799</accession>
<sequence length="595" mass="67216">MAPHSKTKPPKLRREVERTPQTQIIYNRIREEEDRHSLQHHVNSQNLRPPPTRSLAMSPSMTNESRRNLEVPGPDPGKGKRPRGRRHRPLDPAKKFKTAIKRALKLVCHDCRAKKVTCECYDFSKLEEAYQAGQAARAEQLASHDPAPAPTPQYTSINDLLGIDGGWTTPVALEDDLGELTDPLQQPSAPQRIRQFVSHFGVDSVPSGPSIHQEPTDQQAYRLPNVRSDSPPALSVPFPIGSEMFEYPGRWRCEFFKPDRPTPSIWSDECSWTGPMESLELHFRTDHHSFQDPEFWCQCEACHGLVPGEEPPRVCENEECYGMARWKRWYYGHMLVESVAPSTQALTQYTESESGYSHDHRGPWDRACPGGGGGSYSFGSFSGGNSNGHCRRSHASDTTCETYHDEFPDESSPHPFTLLSSPISSVCSWTMEYKSRSPFEPSEVGACRLQRLLGSRRHAWLQLQFFYTLAMSLLVIITLDAGCLSQMTRMHAGCVDVRMSVPILSAALLLSSFMGTWLVKHWISIRGRTQSDRAWPAWRTHSASVIQVLRPATVIRDSREPDQTVSSGREYLVRIYGSEEKMRNDDSTARGVLVR</sequence>
<comment type="caution">
    <text evidence="3">The sequence shown here is derived from an EMBL/GenBank/DDBJ whole genome shotgun (WGS) entry which is preliminary data.</text>
</comment>
<keyword evidence="2" id="KW-0472">Membrane</keyword>
<keyword evidence="4" id="KW-1185">Reference proteome</keyword>
<feature type="transmembrane region" description="Helical" evidence="2">
    <location>
        <begin position="499"/>
        <end position="519"/>
    </location>
</feature>
<reference evidence="3 4" key="1">
    <citation type="submission" date="2016-07" db="EMBL/GenBank/DDBJ databases">
        <title>Pervasive Adenine N6-methylation of Active Genes in Fungi.</title>
        <authorList>
            <consortium name="DOE Joint Genome Institute"/>
            <person name="Mondo S.J."/>
            <person name="Dannebaum R.O."/>
            <person name="Kuo R.C."/>
            <person name="Labutti K."/>
            <person name="Haridas S."/>
            <person name="Kuo A."/>
            <person name="Salamov A."/>
            <person name="Ahrendt S.R."/>
            <person name="Lipzen A."/>
            <person name="Sullivan W."/>
            <person name="Andreopoulos W.B."/>
            <person name="Clum A."/>
            <person name="Lindquist E."/>
            <person name="Daum C."/>
            <person name="Ramamoorthy G.K."/>
            <person name="Gryganskyi A."/>
            <person name="Culley D."/>
            <person name="Magnuson J.K."/>
            <person name="James T.Y."/>
            <person name="O'Malley M.A."/>
            <person name="Stajich J.E."/>
            <person name="Spatafora J.W."/>
            <person name="Visel A."/>
            <person name="Grigoriev I.V."/>
        </authorList>
    </citation>
    <scope>NUCLEOTIDE SEQUENCE [LARGE SCALE GENOMIC DNA]</scope>
    <source>
        <strain evidence="3 4">CBS 129021</strain>
    </source>
</reference>
<dbReference type="EMBL" id="MCFJ01000004">
    <property type="protein sequence ID" value="ORY67453.1"/>
    <property type="molecule type" value="Genomic_DNA"/>
</dbReference>
<feature type="compositionally biased region" description="Basic residues" evidence="1">
    <location>
        <begin position="1"/>
        <end position="11"/>
    </location>
</feature>